<evidence type="ECO:0000313" key="2">
    <source>
        <dbReference type="Proteomes" id="UP000236754"/>
    </source>
</evidence>
<organism evidence="1 2">
    <name type="scientific">Actinacidiphila yanglinensis</name>
    <dbReference type="NCBI Taxonomy" id="310779"/>
    <lineage>
        <taxon>Bacteria</taxon>
        <taxon>Bacillati</taxon>
        <taxon>Actinomycetota</taxon>
        <taxon>Actinomycetes</taxon>
        <taxon>Kitasatosporales</taxon>
        <taxon>Streptomycetaceae</taxon>
        <taxon>Actinacidiphila</taxon>
    </lineage>
</organism>
<dbReference type="AlphaFoldDB" id="A0A1H6ED51"/>
<gene>
    <name evidence="1" type="ORF">SAMN05216223_13131</name>
</gene>
<dbReference type="RefSeq" id="WP_235032676.1">
    <property type="nucleotide sequence ID" value="NZ_FNVU01000031.1"/>
</dbReference>
<dbReference type="Proteomes" id="UP000236754">
    <property type="component" value="Unassembled WGS sequence"/>
</dbReference>
<sequence>MTTRRQAVHRPPVAREPVDPARIGRGWVRRLARGMTAGAVAAALEEARFDARQTSRHEDLADNPRGDAELAEWERIDQMLAAAGPGAVYDPDTDDVARAGLAADAAADAARQTELREAARIQARADELQSLRQLGVLAQAEPHAGDEALRDLLTRRAGHYVQPDVDAWFAHALATHRGHYREPAARQAAADLLTRPVLTHAALLAALTRLQPGVDVDRLGFAGRLAAADPEAAADLAAFLTGAGDGCHADGG</sequence>
<reference evidence="1 2" key="1">
    <citation type="submission" date="2016-10" db="EMBL/GenBank/DDBJ databases">
        <authorList>
            <person name="de Groot N.N."/>
        </authorList>
    </citation>
    <scope>NUCLEOTIDE SEQUENCE [LARGE SCALE GENOMIC DNA]</scope>
    <source>
        <strain evidence="1 2">CGMCC 4.2023</strain>
    </source>
</reference>
<protein>
    <submittedName>
        <fullName evidence="1">Uncharacterized protein</fullName>
    </submittedName>
</protein>
<name>A0A1H6ED51_9ACTN</name>
<keyword evidence="2" id="KW-1185">Reference proteome</keyword>
<evidence type="ECO:0000313" key="1">
    <source>
        <dbReference type="EMBL" id="SEG94814.1"/>
    </source>
</evidence>
<dbReference type="EMBL" id="FNVU01000031">
    <property type="protein sequence ID" value="SEG94814.1"/>
    <property type="molecule type" value="Genomic_DNA"/>
</dbReference>
<accession>A0A1H6ED51</accession>
<proteinExistence type="predicted"/>